<evidence type="ECO:0000256" key="1">
    <source>
        <dbReference type="SAM" id="MobiDB-lite"/>
    </source>
</evidence>
<name>A0A8S3QUG2_MYTED</name>
<dbReference type="AlphaFoldDB" id="A0A8S3QUG2"/>
<dbReference type="EMBL" id="CAJPWZ010000675">
    <property type="protein sequence ID" value="CAG2198292.1"/>
    <property type="molecule type" value="Genomic_DNA"/>
</dbReference>
<protein>
    <submittedName>
        <fullName evidence="2">Uncharacterized protein</fullName>
    </submittedName>
</protein>
<dbReference type="Proteomes" id="UP000683360">
    <property type="component" value="Unassembled WGS sequence"/>
</dbReference>
<comment type="caution">
    <text evidence="2">The sequence shown here is derived from an EMBL/GenBank/DDBJ whole genome shotgun (WGS) entry which is preliminary data.</text>
</comment>
<dbReference type="OrthoDB" id="6629108at2759"/>
<proteinExistence type="predicted"/>
<reference evidence="2" key="1">
    <citation type="submission" date="2021-03" db="EMBL/GenBank/DDBJ databases">
        <authorList>
            <person name="Bekaert M."/>
        </authorList>
    </citation>
    <scope>NUCLEOTIDE SEQUENCE</scope>
</reference>
<sequence length="159" mass="18702">MLSQNYSDNTTARPGIVFVELNTIEHKRLILKSKRQLKDNFKYKTVYIENDLTREKRMADYNNRTLLKALGRETDFETIGGRITKKQNSVNTDEVNTNNNEGQRYDRPPINNTGRNNEHYGGYRRHNAHTGGPKGYYYKCGFWNINGWSRNQNSEKMHH</sequence>
<feature type="compositionally biased region" description="Low complexity" evidence="1">
    <location>
        <begin position="92"/>
        <end position="101"/>
    </location>
</feature>
<evidence type="ECO:0000313" key="2">
    <source>
        <dbReference type="EMBL" id="CAG2198292.1"/>
    </source>
</evidence>
<evidence type="ECO:0000313" key="3">
    <source>
        <dbReference type="Proteomes" id="UP000683360"/>
    </source>
</evidence>
<keyword evidence="3" id="KW-1185">Reference proteome</keyword>
<gene>
    <name evidence="2" type="ORF">MEDL_13079</name>
</gene>
<accession>A0A8S3QUG2</accession>
<feature type="region of interest" description="Disordered" evidence="1">
    <location>
        <begin position="92"/>
        <end position="115"/>
    </location>
</feature>
<organism evidence="2 3">
    <name type="scientific">Mytilus edulis</name>
    <name type="common">Blue mussel</name>
    <dbReference type="NCBI Taxonomy" id="6550"/>
    <lineage>
        <taxon>Eukaryota</taxon>
        <taxon>Metazoa</taxon>
        <taxon>Spiralia</taxon>
        <taxon>Lophotrochozoa</taxon>
        <taxon>Mollusca</taxon>
        <taxon>Bivalvia</taxon>
        <taxon>Autobranchia</taxon>
        <taxon>Pteriomorphia</taxon>
        <taxon>Mytilida</taxon>
        <taxon>Mytiloidea</taxon>
        <taxon>Mytilidae</taxon>
        <taxon>Mytilinae</taxon>
        <taxon>Mytilus</taxon>
    </lineage>
</organism>